<dbReference type="RefSeq" id="WP_045264138.1">
    <property type="nucleotide sequence ID" value="NZ_JYIV01000027.1"/>
</dbReference>
<accession>A0A0F0KK41</accession>
<name>A0A0F0KK41_9MICO</name>
<dbReference type="Gene3D" id="3.40.30.10">
    <property type="entry name" value="Glutaredoxin"/>
    <property type="match status" value="1"/>
</dbReference>
<dbReference type="AlphaFoldDB" id="A0A0F0KK41"/>
<dbReference type="InterPro" id="IPR036249">
    <property type="entry name" value="Thioredoxin-like_sf"/>
</dbReference>
<comment type="caution">
    <text evidence="2">The sequence shown here is derived from an EMBL/GenBank/DDBJ whole genome shotgun (WGS) entry which is preliminary data.</text>
</comment>
<evidence type="ECO:0000259" key="1">
    <source>
        <dbReference type="Pfam" id="PF00085"/>
    </source>
</evidence>
<gene>
    <name evidence="2" type="ORF">RN51_02261</name>
</gene>
<evidence type="ECO:0000313" key="2">
    <source>
        <dbReference type="EMBL" id="KJL21247.1"/>
    </source>
</evidence>
<dbReference type="OrthoDB" id="1495530at2"/>
<dbReference type="PATRIC" id="fig|82380.10.peg.2273"/>
<feature type="domain" description="Thioredoxin" evidence="1">
    <location>
        <begin position="8"/>
        <end position="62"/>
    </location>
</feature>
<sequence length="88" mass="9243">MELTLVSSSFCGACARTRTVLAEAARFLPDTTVTEIDVALAPDTAEDLDIEATPTVIIRDAQGVEVFRATGVPTVPQVLTAAVRALPD</sequence>
<evidence type="ECO:0000313" key="3">
    <source>
        <dbReference type="Proteomes" id="UP000033725"/>
    </source>
</evidence>
<protein>
    <recommendedName>
        <fullName evidence="1">Thioredoxin domain-containing protein</fullName>
    </recommendedName>
</protein>
<dbReference type="EMBL" id="JYIV01000027">
    <property type="protein sequence ID" value="KJL21247.1"/>
    <property type="molecule type" value="Genomic_DNA"/>
</dbReference>
<dbReference type="Pfam" id="PF00085">
    <property type="entry name" value="Thioredoxin"/>
    <property type="match status" value="1"/>
</dbReference>
<reference evidence="2 3" key="1">
    <citation type="submission" date="2015-02" db="EMBL/GenBank/DDBJ databases">
        <title>Draft genome sequences of ten Microbacterium spp. with emphasis on heavy metal contaminated environments.</title>
        <authorList>
            <person name="Corretto E."/>
        </authorList>
    </citation>
    <scope>NUCLEOTIDE SEQUENCE [LARGE SCALE GENOMIC DNA]</scope>
    <source>
        <strain evidence="2 3">BEL163</strain>
    </source>
</reference>
<dbReference type="Proteomes" id="UP000033725">
    <property type="component" value="Unassembled WGS sequence"/>
</dbReference>
<dbReference type="SUPFAM" id="SSF52833">
    <property type="entry name" value="Thioredoxin-like"/>
    <property type="match status" value="1"/>
</dbReference>
<proteinExistence type="predicted"/>
<dbReference type="InterPro" id="IPR013766">
    <property type="entry name" value="Thioredoxin_domain"/>
</dbReference>
<dbReference type="CDD" id="cd02947">
    <property type="entry name" value="TRX_family"/>
    <property type="match status" value="1"/>
</dbReference>
<organism evidence="2 3">
    <name type="scientific">Microbacterium oxydans</name>
    <dbReference type="NCBI Taxonomy" id="82380"/>
    <lineage>
        <taxon>Bacteria</taxon>
        <taxon>Bacillati</taxon>
        <taxon>Actinomycetota</taxon>
        <taxon>Actinomycetes</taxon>
        <taxon>Micrococcales</taxon>
        <taxon>Microbacteriaceae</taxon>
        <taxon>Microbacterium</taxon>
    </lineage>
</organism>